<feature type="region of interest" description="Disordered" evidence="1">
    <location>
        <begin position="18"/>
        <end position="53"/>
    </location>
</feature>
<dbReference type="EMBL" id="DUZY01000006">
    <property type="protein sequence ID" value="DAD42232.1"/>
    <property type="molecule type" value="Genomic_DNA"/>
</dbReference>
<sequence length="53" mass="6466">MAEKAWRDLLCKHNLWKKKRKRDREKKKEERREKITGGFDENGDLSPLNLAIW</sequence>
<comment type="caution">
    <text evidence="2">The sequence shown here is derived from an EMBL/GenBank/DDBJ whole genome shotgun (WGS) entry which is preliminary data.</text>
</comment>
<protein>
    <submittedName>
        <fullName evidence="2">Uncharacterized protein</fullName>
    </submittedName>
</protein>
<evidence type="ECO:0000256" key="1">
    <source>
        <dbReference type="SAM" id="MobiDB-lite"/>
    </source>
</evidence>
<feature type="compositionally biased region" description="Basic and acidic residues" evidence="1">
    <location>
        <begin position="26"/>
        <end position="35"/>
    </location>
</feature>
<organism evidence="2 3">
    <name type="scientific">Nelumbo nucifera</name>
    <name type="common">Sacred lotus</name>
    <dbReference type="NCBI Taxonomy" id="4432"/>
    <lineage>
        <taxon>Eukaryota</taxon>
        <taxon>Viridiplantae</taxon>
        <taxon>Streptophyta</taxon>
        <taxon>Embryophyta</taxon>
        <taxon>Tracheophyta</taxon>
        <taxon>Spermatophyta</taxon>
        <taxon>Magnoliopsida</taxon>
        <taxon>Proteales</taxon>
        <taxon>Nelumbonaceae</taxon>
        <taxon>Nelumbo</taxon>
    </lineage>
</organism>
<evidence type="ECO:0000313" key="3">
    <source>
        <dbReference type="Proteomes" id="UP000607653"/>
    </source>
</evidence>
<dbReference type="AlphaFoldDB" id="A0A822ZAT7"/>
<evidence type="ECO:0000313" key="2">
    <source>
        <dbReference type="EMBL" id="DAD42232.1"/>
    </source>
</evidence>
<dbReference type="Proteomes" id="UP000607653">
    <property type="component" value="Unassembled WGS sequence"/>
</dbReference>
<keyword evidence="3" id="KW-1185">Reference proteome</keyword>
<accession>A0A822ZAT7</accession>
<proteinExistence type="predicted"/>
<gene>
    <name evidence="2" type="ORF">HUJ06_000462</name>
</gene>
<reference evidence="2 3" key="1">
    <citation type="journal article" date="2020" name="Mol. Biol. Evol.">
        <title>Distinct Expression and Methylation Patterns for Genes with Different Fates following a Single Whole-Genome Duplication in Flowering Plants.</title>
        <authorList>
            <person name="Shi T."/>
            <person name="Rahmani R.S."/>
            <person name="Gugger P.F."/>
            <person name="Wang M."/>
            <person name="Li H."/>
            <person name="Zhang Y."/>
            <person name="Li Z."/>
            <person name="Wang Q."/>
            <person name="Van de Peer Y."/>
            <person name="Marchal K."/>
            <person name="Chen J."/>
        </authorList>
    </citation>
    <scope>NUCLEOTIDE SEQUENCE [LARGE SCALE GENOMIC DNA]</scope>
    <source>
        <tissue evidence="2">Leaf</tissue>
    </source>
</reference>
<name>A0A822ZAT7_NELNU</name>